<dbReference type="GO" id="GO:0061799">
    <property type="term" value="F:cyclic pyranopterin monophosphate synthase activity"/>
    <property type="evidence" value="ECO:0007669"/>
    <property type="project" value="UniProtKB-UniRule"/>
</dbReference>
<feature type="binding site" evidence="7">
    <location>
        <begin position="82"/>
        <end position="84"/>
    </location>
    <ligand>
        <name>substrate</name>
    </ligand>
</feature>
<dbReference type="InterPro" id="IPR023045">
    <property type="entry name" value="MoaC"/>
</dbReference>
<dbReference type="InterPro" id="IPR047594">
    <property type="entry name" value="MoaC_bact/euk"/>
</dbReference>
<feature type="binding site" evidence="7">
    <location>
        <begin position="120"/>
        <end position="121"/>
    </location>
    <ligand>
        <name>substrate</name>
    </ligand>
</feature>
<gene>
    <name evidence="7 9" type="primary">moaC</name>
    <name evidence="9" type="ORF">DUPY_28330</name>
</gene>
<comment type="pathway">
    <text evidence="2 7">Cofactor biosynthesis; molybdopterin biosynthesis.</text>
</comment>
<dbReference type="OrthoDB" id="9794429at2"/>
<evidence type="ECO:0000313" key="9">
    <source>
        <dbReference type="EMBL" id="OEZ98653.1"/>
    </source>
</evidence>
<keyword evidence="10" id="KW-1185">Reference proteome</keyword>
<sequence>MTDNLPPADHLTHFDASGQAHMVDVGAKAQTHRIAVASGTIRMKPETLAIIMDGTAKKGDVLGIARIAAIMAAKRTSDLIPLCHPLALTRVAVDFETDAANASVHCKAQVETFGKTGVEMEALSAVQIGLLTVYDMCKAVDRGMVMGEIRVMEKHGGKSGDWSVTS</sequence>
<dbReference type="InterPro" id="IPR050105">
    <property type="entry name" value="MoCo_biosynth_MoaA/MoaC"/>
</dbReference>
<dbReference type="EC" id="4.6.1.17" evidence="3 7"/>
<dbReference type="HAMAP" id="MF_01224_B">
    <property type="entry name" value="MoaC_B"/>
    <property type="match status" value="1"/>
</dbReference>
<dbReference type="AlphaFoldDB" id="A0A1E7WIX8"/>
<comment type="subunit">
    <text evidence="7">Homohexamer; trimer of dimers.</text>
</comment>
<dbReference type="InterPro" id="IPR036522">
    <property type="entry name" value="MoaC_sf"/>
</dbReference>
<evidence type="ECO:0000259" key="8">
    <source>
        <dbReference type="Pfam" id="PF01967"/>
    </source>
</evidence>
<dbReference type="NCBIfam" id="NF006870">
    <property type="entry name" value="PRK09364.1"/>
    <property type="match status" value="1"/>
</dbReference>
<evidence type="ECO:0000313" key="10">
    <source>
        <dbReference type="Proteomes" id="UP000175989"/>
    </source>
</evidence>
<evidence type="ECO:0000256" key="3">
    <source>
        <dbReference type="ARBA" id="ARBA00012575"/>
    </source>
</evidence>
<dbReference type="NCBIfam" id="TIGR00581">
    <property type="entry name" value="moaC"/>
    <property type="match status" value="1"/>
</dbReference>
<protein>
    <recommendedName>
        <fullName evidence="3 7">Cyclic pyranopterin monophosphate synthase</fullName>
        <ecNumber evidence="3 7">4.6.1.17</ecNumber>
    </recommendedName>
    <alternativeName>
        <fullName evidence="7">Molybdenum cofactor biosynthesis protein C</fullName>
    </alternativeName>
</protein>
<dbReference type="EMBL" id="LROM01000090">
    <property type="protein sequence ID" value="OEZ98653.1"/>
    <property type="molecule type" value="Genomic_DNA"/>
</dbReference>
<dbReference type="GO" id="GO:0006777">
    <property type="term" value="P:Mo-molybdopterin cofactor biosynthetic process"/>
    <property type="evidence" value="ECO:0007669"/>
    <property type="project" value="UniProtKB-UniRule"/>
</dbReference>
<dbReference type="Pfam" id="PF01967">
    <property type="entry name" value="MoaC"/>
    <property type="match status" value="1"/>
</dbReference>
<dbReference type="Proteomes" id="UP000175989">
    <property type="component" value="Unassembled WGS sequence"/>
</dbReference>
<dbReference type="Gene3D" id="3.30.70.640">
    <property type="entry name" value="Molybdopterin cofactor biosynthesis C (MoaC) domain"/>
    <property type="match status" value="1"/>
</dbReference>
<comment type="similarity">
    <text evidence="7">Belongs to the MoaC family.</text>
</comment>
<evidence type="ECO:0000256" key="5">
    <source>
        <dbReference type="ARBA" id="ARBA00023239"/>
    </source>
</evidence>
<comment type="function">
    <text evidence="6 7">Catalyzes the conversion of (8S)-3',8-cyclo-7,8-dihydroguanosine 5'-triphosphate to cyclic pyranopterin monophosphate (cPMP).</text>
</comment>
<accession>A0A1E7WIX8</accession>
<proteinExistence type="inferred from homology"/>
<comment type="catalytic activity">
    <reaction evidence="1 7">
        <text>(8S)-3',8-cyclo-7,8-dihydroguanosine 5'-triphosphate = cyclic pyranopterin phosphate + diphosphate</text>
        <dbReference type="Rhea" id="RHEA:49580"/>
        <dbReference type="ChEBI" id="CHEBI:33019"/>
        <dbReference type="ChEBI" id="CHEBI:59648"/>
        <dbReference type="ChEBI" id="CHEBI:131766"/>
        <dbReference type="EC" id="4.6.1.17"/>
    </reaction>
</comment>
<dbReference type="PANTHER" id="PTHR22960:SF29">
    <property type="entry name" value="CYCLIC PYRANOPTERIN MONOPHOSPHATE SYNTHASE"/>
    <property type="match status" value="1"/>
</dbReference>
<evidence type="ECO:0000256" key="7">
    <source>
        <dbReference type="HAMAP-Rule" id="MF_01224"/>
    </source>
</evidence>
<reference evidence="10" key="1">
    <citation type="journal article" date="2016" name="Front. Microbiol.">
        <title>Molecular Keys to the Janthinobacterium and Duganella spp. Interaction with the Plant Pathogen Fusarium graminearum.</title>
        <authorList>
            <person name="Haack F.S."/>
            <person name="Poehlein A."/>
            <person name="Kroger C."/>
            <person name="Voigt C.A."/>
            <person name="Piepenbring M."/>
            <person name="Bode H.B."/>
            <person name="Daniel R."/>
            <person name="Schafer W."/>
            <person name="Streit W.R."/>
        </authorList>
    </citation>
    <scope>NUCLEOTIDE SEQUENCE [LARGE SCALE GENOMIC DNA]</scope>
    <source>
        <strain evidence="10">T54</strain>
    </source>
</reference>
<dbReference type="SUPFAM" id="SSF55040">
    <property type="entry name" value="Molybdenum cofactor biosynthesis protein C, MoaC"/>
    <property type="match status" value="1"/>
</dbReference>
<evidence type="ECO:0000256" key="2">
    <source>
        <dbReference type="ARBA" id="ARBA00005046"/>
    </source>
</evidence>
<dbReference type="PATRIC" id="fig|762836.4.peg.2918"/>
<keyword evidence="5 7" id="KW-0456">Lyase</keyword>
<name>A0A1E7WIX8_9BURK</name>
<feature type="active site" evidence="7">
    <location>
        <position position="135"/>
    </location>
</feature>
<dbReference type="CDD" id="cd01420">
    <property type="entry name" value="MoaC_PE"/>
    <property type="match status" value="1"/>
</dbReference>
<comment type="caution">
    <text evidence="9">The sequence shown here is derived from an EMBL/GenBank/DDBJ whole genome shotgun (WGS) entry which is preliminary data.</text>
</comment>
<evidence type="ECO:0000256" key="1">
    <source>
        <dbReference type="ARBA" id="ARBA00001637"/>
    </source>
</evidence>
<dbReference type="InterPro" id="IPR002820">
    <property type="entry name" value="Mopterin_CF_biosynth-C_dom"/>
</dbReference>
<dbReference type="UniPathway" id="UPA00344"/>
<organism evidence="9 10">
    <name type="scientific">Duganella phyllosphaerae</name>
    <dbReference type="NCBI Taxonomy" id="762836"/>
    <lineage>
        <taxon>Bacteria</taxon>
        <taxon>Pseudomonadati</taxon>
        <taxon>Pseudomonadota</taxon>
        <taxon>Betaproteobacteria</taxon>
        <taxon>Burkholderiales</taxon>
        <taxon>Oxalobacteraceae</taxon>
        <taxon>Telluria group</taxon>
        <taxon>Duganella</taxon>
    </lineage>
</organism>
<keyword evidence="4 7" id="KW-0501">Molybdenum cofactor biosynthesis</keyword>
<evidence type="ECO:0000256" key="4">
    <source>
        <dbReference type="ARBA" id="ARBA00023150"/>
    </source>
</evidence>
<dbReference type="RefSeq" id="WP_070249049.1">
    <property type="nucleotide sequence ID" value="NZ_LROM01000090.1"/>
</dbReference>
<dbReference type="PANTHER" id="PTHR22960">
    <property type="entry name" value="MOLYBDOPTERIN COFACTOR SYNTHESIS PROTEIN A"/>
    <property type="match status" value="1"/>
</dbReference>
<feature type="domain" description="Molybdopterin cofactor biosynthesis C (MoaC)" evidence="8">
    <location>
        <begin position="22"/>
        <end position="157"/>
    </location>
</feature>
<evidence type="ECO:0000256" key="6">
    <source>
        <dbReference type="ARBA" id="ARBA00055087"/>
    </source>
</evidence>